<dbReference type="AlphaFoldDB" id="A0A9P8UX48"/>
<comment type="caution">
    <text evidence="2">The sequence shown here is derived from an EMBL/GenBank/DDBJ whole genome shotgun (WGS) entry which is preliminary data.</text>
</comment>
<dbReference type="SUPFAM" id="SSF57997">
    <property type="entry name" value="Tropomyosin"/>
    <property type="match status" value="1"/>
</dbReference>
<evidence type="ECO:0000313" key="2">
    <source>
        <dbReference type="EMBL" id="KAH6659967.1"/>
    </source>
</evidence>
<dbReference type="GeneID" id="70125212"/>
<keyword evidence="3" id="KW-1185">Reference proteome</keyword>
<name>A0A9P8UX48_9PEZI</name>
<accession>A0A9P8UX48</accession>
<reference evidence="2" key="1">
    <citation type="journal article" date="2021" name="Nat. Commun.">
        <title>Genetic determinants of endophytism in the Arabidopsis root mycobiome.</title>
        <authorList>
            <person name="Mesny F."/>
            <person name="Miyauchi S."/>
            <person name="Thiergart T."/>
            <person name="Pickel B."/>
            <person name="Atanasova L."/>
            <person name="Karlsson M."/>
            <person name="Huettel B."/>
            <person name="Barry K.W."/>
            <person name="Haridas S."/>
            <person name="Chen C."/>
            <person name="Bauer D."/>
            <person name="Andreopoulos W."/>
            <person name="Pangilinan J."/>
            <person name="LaButti K."/>
            <person name="Riley R."/>
            <person name="Lipzen A."/>
            <person name="Clum A."/>
            <person name="Drula E."/>
            <person name="Henrissat B."/>
            <person name="Kohler A."/>
            <person name="Grigoriev I.V."/>
            <person name="Martin F.M."/>
            <person name="Hacquard S."/>
        </authorList>
    </citation>
    <scope>NUCLEOTIDE SEQUENCE</scope>
    <source>
        <strain evidence="2">MPI-SDFR-AT-0073</strain>
    </source>
</reference>
<proteinExistence type="predicted"/>
<organism evidence="2 3">
    <name type="scientific">Truncatella angustata</name>
    <dbReference type="NCBI Taxonomy" id="152316"/>
    <lineage>
        <taxon>Eukaryota</taxon>
        <taxon>Fungi</taxon>
        <taxon>Dikarya</taxon>
        <taxon>Ascomycota</taxon>
        <taxon>Pezizomycotina</taxon>
        <taxon>Sordariomycetes</taxon>
        <taxon>Xylariomycetidae</taxon>
        <taxon>Amphisphaeriales</taxon>
        <taxon>Sporocadaceae</taxon>
        <taxon>Truncatella</taxon>
    </lineage>
</organism>
<dbReference type="EMBL" id="JAGPXC010000001">
    <property type="protein sequence ID" value="KAH6659967.1"/>
    <property type="molecule type" value="Genomic_DNA"/>
</dbReference>
<feature type="region of interest" description="Disordered" evidence="1">
    <location>
        <begin position="422"/>
        <end position="468"/>
    </location>
</feature>
<evidence type="ECO:0000313" key="3">
    <source>
        <dbReference type="Proteomes" id="UP000758603"/>
    </source>
</evidence>
<sequence>MTICPYAFLSCLNSAVAILALVGKPFLVPPFLRPTTTVTLMQSQFNMDDTNEDVMKIQARFAKGRTWANHPGKSSHVRTMLPVLNSWKLEKINQALEHLNTEKEEIRKSLDDNEDWIASTNDVMSELQRSVKYHRERHGVLSQRLDSIKSECKNDEHKLNALSNNSAAFQSRIETKYASLHNRLVGLENGNQQSIGIAHEHAETLALLVEYKVELKKLLQLINSEEKLEFLRKAFEEPHVVATPSILNPPPVSPLTNYGEEMAEANVQPLGARFCSRGNYETRDATTMVDQNTAGVVKPDLPAVPVVETSQTPASLTKFLKNWSYFNEVYSDRTPKREDQFIISFLVSFRPRVASMLQRTLMRFHTLTRRKLHAPRGRFHVRLFVDPTSFTWHDLDAALDHLDLDALTKIWDDEEHKRRMQKMKWNHRHKQGDFATDELSPDPNTSQLHNQRYDEQHSQWIGRGDPEL</sequence>
<dbReference type="Proteomes" id="UP000758603">
    <property type="component" value="Unassembled WGS sequence"/>
</dbReference>
<dbReference type="RefSeq" id="XP_045964098.1">
    <property type="nucleotide sequence ID" value="XM_046096319.1"/>
</dbReference>
<evidence type="ECO:0000256" key="1">
    <source>
        <dbReference type="SAM" id="MobiDB-lite"/>
    </source>
</evidence>
<protein>
    <submittedName>
        <fullName evidence="2">Uncharacterized protein</fullName>
    </submittedName>
</protein>
<gene>
    <name evidence="2" type="ORF">BKA67DRAFT_34373</name>
</gene>